<feature type="transmembrane region" description="Helical" evidence="1">
    <location>
        <begin position="58"/>
        <end position="79"/>
    </location>
</feature>
<evidence type="ECO:0000256" key="1">
    <source>
        <dbReference type="SAM" id="Phobius"/>
    </source>
</evidence>
<protein>
    <submittedName>
        <fullName evidence="2">Uncharacterized protein</fullName>
    </submittedName>
</protein>
<evidence type="ECO:0000313" key="3">
    <source>
        <dbReference type="Proteomes" id="UP000285961"/>
    </source>
</evidence>
<organism evidence="2 3">
    <name type="scientific">Candidatus Abyssobacteria bacterium SURF_17</name>
    <dbReference type="NCBI Taxonomy" id="2093361"/>
    <lineage>
        <taxon>Bacteria</taxon>
        <taxon>Pseudomonadati</taxon>
        <taxon>Candidatus Hydrogenedentota</taxon>
        <taxon>Candidatus Abyssobacteria</taxon>
    </lineage>
</organism>
<dbReference type="AlphaFoldDB" id="A0A419F054"/>
<comment type="caution">
    <text evidence="2">The sequence shown here is derived from an EMBL/GenBank/DDBJ whole genome shotgun (WGS) entry which is preliminary data.</text>
</comment>
<name>A0A419F054_9BACT</name>
<evidence type="ECO:0000313" key="2">
    <source>
        <dbReference type="EMBL" id="RJP71231.1"/>
    </source>
</evidence>
<dbReference type="EMBL" id="QZKI01000061">
    <property type="protein sequence ID" value="RJP71231.1"/>
    <property type="molecule type" value="Genomic_DNA"/>
</dbReference>
<keyword evidence="1" id="KW-0812">Transmembrane</keyword>
<feature type="transmembrane region" description="Helical" evidence="1">
    <location>
        <begin position="21"/>
        <end position="38"/>
    </location>
</feature>
<keyword evidence="1" id="KW-0472">Membrane</keyword>
<proteinExistence type="predicted"/>
<accession>A0A419F054</accession>
<reference evidence="2 3" key="1">
    <citation type="journal article" date="2017" name="ISME J.">
        <title>Energy and carbon metabolisms in a deep terrestrial subsurface fluid microbial community.</title>
        <authorList>
            <person name="Momper L."/>
            <person name="Jungbluth S.P."/>
            <person name="Lee M.D."/>
            <person name="Amend J.P."/>
        </authorList>
    </citation>
    <scope>NUCLEOTIDE SEQUENCE [LARGE SCALE GENOMIC DNA]</scope>
    <source>
        <strain evidence="2">SURF_17</strain>
    </source>
</reference>
<keyword evidence="1" id="KW-1133">Transmembrane helix</keyword>
<dbReference type="Proteomes" id="UP000285961">
    <property type="component" value="Unassembled WGS sequence"/>
</dbReference>
<sequence length="94" mass="10221">MARTGNMESRRPHERRSGFDDSAAVVAALLWLLVMLMLGWNAGVPIVTAAARGVAGSIFMYMFVSVMLYGALHSVGANASKKRPSVKKKEVVRQ</sequence>
<gene>
    <name evidence="2" type="ORF">C4532_07920</name>
</gene>